<feature type="transmembrane region" description="Helical" evidence="1">
    <location>
        <begin position="315"/>
        <end position="336"/>
    </location>
</feature>
<evidence type="ECO:0000313" key="3">
    <source>
        <dbReference type="Proteomes" id="UP000023152"/>
    </source>
</evidence>
<feature type="transmembrane region" description="Helical" evidence="1">
    <location>
        <begin position="398"/>
        <end position="415"/>
    </location>
</feature>
<gene>
    <name evidence="2" type="ORF">RFI_02540</name>
</gene>
<reference evidence="2 3" key="1">
    <citation type="journal article" date="2013" name="Curr. Biol.">
        <title>The Genome of the Foraminiferan Reticulomyxa filosa.</title>
        <authorList>
            <person name="Glockner G."/>
            <person name="Hulsmann N."/>
            <person name="Schleicher M."/>
            <person name="Noegel A.A."/>
            <person name="Eichinger L."/>
            <person name="Gallinger C."/>
            <person name="Pawlowski J."/>
            <person name="Sierra R."/>
            <person name="Euteneuer U."/>
            <person name="Pillet L."/>
            <person name="Moustafa A."/>
            <person name="Platzer M."/>
            <person name="Groth M."/>
            <person name="Szafranski K."/>
            <person name="Schliwa M."/>
        </authorList>
    </citation>
    <scope>NUCLEOTIDE SEQUENCE [LARGE SCALE GENOMIC DNA]</scope>
</reference>
<feature type="transmembrane region" description="Helical" evidence="1">
    <location>
        <begin position="368"/>
        <end position="386"/>
    </location>
</feature>
<keyword evidence="1" id="KW-1133">Transmembrane helix</keyword>
<feature type="transmembrane region" description="Helical" evidence="1">
    <location>
        <begin position="74"/>
        <end position="92"/>
    </location>
</feature>
<accession>X6P8W5</accession>
<name>X6P8W5_RETFI</name>
<organism evidence="2 3">
    <name type="scientific">Reticulomyxa filosa</name>
    <dbReference type="NCBI Taxonomy" id="46433"/>
    <lineage>
        <taxon>Eukaryota</taxon>
        <taxon>Sar</taxon>
        <taxon>Rhizaria</taxon>
        <taxon>Retaria</taxon>
        <taxon>Foraminifera</taxon>
        <taxon>Monothalamids</taxon>
        <taxon>Reticulomyxidae</taxon>
        <taxon>Reticulomyxa</taxon>
    </lineage>
</organism>
<keyword evidence="3" id="KW-1185">Reference proteome</keyword>
<evidence type="ECO:0000313" key="2">
    <source>
        <dbReference type="EMBL" id="ETO34553.1"/>
    </source>
</evidence>
<evidence type="ECO:0000256" key="1">
    <source>
        <dbReference type="SAM" id="Phobius"/>
    </source>
</evidence>
<comment type="caution">
    <text evidence="2">The sequence shown here is derived from an EMBL/GenBank/DDBJ whole genome shotgun (WGS) entry which is preliminary data.</text>
</comment>
<feature type="transmembrane region" description="Helical" evidence="1">
    <location>
        <begin position="474"/>
        <end position="494"/>
    </location>
</feature>
<sequence length="635" mass="75800">EEVDIFFDSKLCIPQRAKRLREAILDIHQLDLPTDLCLLIVNYEDYRKNLHMIHNVKLLPTLYPKLFPLRSFQLVRVASNVFTLSFFVYHLYCWKNDIQHQKLPYRIDQRSSKTIHKLVLIWGTFELFKNAYFNWIRSHFNKYNKAYFTKQKQMAAFKKQFLSQDCQVQLRLYQQRLWHFFWRYQCSHNDAYAMLRDVMPLVFSYVEFVEFPFPMQLAKRVFMKKVWMNREEQNGSSQSMFTRASLAELGLLPTAISNLSNLATVIIQPSSCSPQYVCVITSITQNSLLFWTPFIDTFVTSTKLSPTTTFTLLKWVYWISPLVVAYIPLIQCIFFVEAYRDYKRKITSGIPWLDGRIRLHQRYNAIRLAPWILSIGSSIMMFAYYVHAYRLFPIQSKNAIIITLSTAITPLLKLAQMTGFKQQWVKWASALMFITSVGLHLGCYSYFETGYYRYHISNDVDDSQGFLSQTSAKFIDFIIFTFFKIHFINFFHFLRQSLETEHIFSQNHCPLKNKNNSTQVRTKLVISNTIYYKQYFAICRVQQLCYQLFLNLTFKKESKTYNTYTNNTYPFLNCGQKFEQKKPLATEITEFRIKWKVSIKRYNIFQTPNYRHMLLFIKIFYLYREETKKSTSTIY</sequence>
<dbReference type="AlphaFoldDB" id="X6P8W5"/>
<feature type="transmembrane region" description="Helical" evidence="1">
    <location>
        <begin position="427"/>
        <end position="447"/>
    </location>
</feature>
<dbReference type="Proteomes" id="UP000023152">
    <property type="component" value="Unassembled WGS sequence"/>
</dbReference>
<keyword evidence="1" id="KW-0812">Transmembrane</keyword>
<protein>
    <submittedName>
        <fullName evidence="2">Uncharacterized protein</fullName>
    </submittedName>
</protein>
<keyword evidence="1" id="KW-0472">Membrane</keyword>
<proteinExistence type="predicted"/>
<feature type="non-terminal residue" evidence="2">
    <location>
        <position position="1"/>
    </location>
</feature>
<dbReference type="EMBL" id="ASPP01002469">
    <property type="protein sequence ID" value="ETO34553.1"/>
    <property type="molecule type" value="Genomic_DNA"/>
</dbReference>